<accession>A0A1F8F0Q3</accession>
<protein>
    <submittedName>
        <fullName evidence="2">Uncharacterized protein</fullName>
    </submittedName>
</protein>
<reference evidence="2 3" key="1">
    <citation type="journal article" date="2016" name="Nat. Commun.">
        <title>Thousands of microbial genomes shed light on interconnected biogeochemical processes in an aquifer system.</title>
        <authorList>
            <person name="Anantharaman K."/>
            <person name="Brown C.T."/>
            <person name="Hug L.A."/>
            <person name="Sharon I."/>
            <person name="Castelle C.J."/>
            <person name="Probst A.J."/>
            <person name="Thomas B.C."/>
            <person name="Singh A."/>
            <person name="Wilkins M.J."/>
            <person name="Karaoz U."/>
            <person name="Brodie E.L."/>
            <person name="Williams K.H."/>
            <person name="Hubbard S.S."/>
            <person name="Banfield J.F."/>
        </authorList>
    </citation>
    <scope>NUCLEOTIDE SEQUENCE [LARGE SCALE GENOMIC DNA]</scope>
</reference>
<dbReference type="AlphaFoldDB" id="A0A1F8F0Q3"/>
<feature type="transmembrane region" description="Helical" evidence="1">
    <location>
        <begin position="17"/>
        <end position="35"/>
    </location>
</feature>
<gene>
    <name evidence="2" type="ORF">A2746_00685</name>
</gene>
<comment type="caution">
    <text evidence="2">The sequence shown here is derived from an EMBL/GenBank/DDBJ whole genome shotgun (WGS) entry which is preliminary data.</text>
</comment>
<sequence>MSFFKDIKNQSQGAREIMFLLSTIITVSLVGMIWFRSFEKNIYVMLNPDRETEQKFFAGGRQKFGDLYAKNDSAGRNLPSLFSNLSQTGRDLKAAALGLFNFKNKIIETPLPAELNQPETPAKAYLLPVAGKK</sequence>
<organism evidence="2 3">
    <name type="scientific">Candidatus Yanofskybacteria bacterium RIFCSPHIGHO2_01_FULL_44_22</name>
    <dbReference type="NCBI Taxonomy" id="1802669"/>
    <lineage>
        <taxon>Bacteria</taxon>
        <taxon>Candidatus Yanofskyibacteriota</taxon>
    </lineage>
</organism>
<dbReference type="STRING" id="1802669.A2746_00685"/>
<keyword evidence="1" id="KW-1133">Transmembrane helix</keyword>
<keyword evidence="1" id="KW-0812">Transmembrane</keyword>
<dbReference type="Proteomes" id="UP000177419">
    <property type="component" value="Unassembled WGS sequence"/>
</dbReference>
<proteinExistence type="predicted"/>
<keyword evidence="1" id="KW-0472">Membrane</keyword>
<dbReference type="EMBL" id="MGJJ01000004">
    <property type="protein sequence ID" value="OGN05859.1"/>
    <property type="molecule type" value="Genomic_DNA"/>
</dbReference>
<name>A0A1F8F0Q3_9BACT</name>
<evidence type="ECO:0000256" key="1">
    <source>
        <dbReference type="SAM" id="Phobius"/>
    </source>
</evidence>
<evidence type="ECO:0000313" key="3">
    <source>
        <dbReference type="Proteomes" id="UP000177419"/>
    </source>
</evidence>
<evidence type="ECO:0000313" key="2">
    <source>
        <dbReference type="EMBL" id="OGN05859.1"/>
    </source>
</evidence>